<feature type="transmembrane region" description="Helical" evidence="2">
    <location>
        <begin position="359"/>
        <end position="378"/>
    </location>
</feature>
<feature type="transmembrane region" description="Helical" evidence="2">
    <location>
        <begin position="148"/>
        <end position="171"/>
    </location>
</feature>
<name>A0A075JHN7_9MICO</name>
<feature type="region of interest" description="Disordered" evidence="1">
    <location>
        <begin position="1"/>
        <end position="47"/>
    </location>
</feature>
<evidence type="ECO:0000256" key="2">
    <source>
        <dbReference type="SAM" id="Phobius"/>
    </source>
</evidence>
<keyword evidence="2" id="KW-0472">Membrane</keyword>
<organism evidence="3 4">
    <name type="scientific">Dermacoccus nishinomiyaensis</name>
    <dbReference type="NCBI Taxonomy" id="1274"/>
    <lineage>
        <taxon>Bacteria</taxon>
        <taxon>Bacillati</taxon>
        <taxon>Actinomycetota</taxon>
        <taxon>Actinomycetes</taxon>
        <taxon>Micrococcales</taxon>
        <taxon>Dermacoccaceae</taxon>
        <taxon>Dermacoccus</taxon>
    </lineage>
</organism>
<dbReference type="Proteomes" id="UP000027986">
    <property type="component" value="Chromosome"/>
</dbReference>
<dbReference type="InterPro" id="IPR045931">
    <property type="entry name" value="DUF6350"/>
</dbReference>
<feature type="transmembrane region" description="Helical" evidence="2">
    <location>
        <begin position="232"/>
        <end position="251"/>
    </location>
</feature>
<keyword evidence="4" id="KW-1185">Reference proteome</keyword>
<proteinExistence type="predicted"/>
<dbReference type="eggNOG" id="ENOG5033EIZ">
    <property type="taxonomic scope" value="Bacteria"/>
</dbReference>
<feature type="transmembrane region" description="Helical" evidence="2">
    <location>
        <begin position="54"/>
        <end position="77"/>
    </location>
</feature>
<evidence type="ECO:0000256" key="1">
    <source>
        <dbReference type="SAM" id="MobiDB-lite"/>
    </source>
</evidence>
<feature type="transmembrane region" description="Helical" evidence="2">
    <location>
        <begin position="328"/>
        <end position="347"/>
    </location>
</feature>
<evidence type="ECO:0000313" key="4">
    <source>
        <dbReference type="Proteomes" id="UP000027986"/>
    </source>
</evidence>
<dbReference type="AlphaFoldDB" id="A0A075JHN7"/>
<dbReference type="HOGENOM" id="CLU_033238_1_1_11"/>
<accession>A0A075JHN7</accession>
<feature type="transmembrane region" description="Helical" evidence="2">
    <location>
        <begin position="177"/>
        <end position="197"/>
    </location>
</feature>
<keyword evidence="2" id="KW-0812">Transmembrane</keyword>
<keyword evidence="2" id="KW-1133">Transmembrane helix</keyword>
<gene>
    <name evidence="3" type="ORF">HX89_10825</name>
</gene>
<feature type="compositionally biased region" description="Low complexity" evidence="1">
    <location>
        <begin position="1"/>
        <end position="22"/>
    </location>
</feature>
<dbReference type="KEGG" id="dni:HX89_10825"/>
<feature type="transmembrane region" description="Helical" evidence="2">
    <location>
        <begin position="114"/>
        <end position="136"/>
    </location>
</feature>
<sequence>MGGGSRPPRQSAASRDSASRGSTGPSQRDAARTGANGRSTNESRPAGRPHVPLAFGYGIVAALASLVVLMVPVFAAWTLDAQSTSSWNDTLGVAIDLWALAHRGHVVVDGITVVFSPLLLTLGCVLAACFGARAAFPDERLRAADLRAIMLAYVGGYVVAAQVLGIVAGLGHSHIHWWSLIVGPALVAALGVAWTAWHERKHSPELAALDEVVVEATPLLLRRSLSAGLRGAGLFAALSLLLLVVLIAWHAPRVWAVQQALAPGVVGGCLLVLAQVMALPNLLAHMAGWTTGAPFEAGDVSIGHSGMTPGTLPMVPVLGALPDHVGPWAWAALAVPIGVGVFIGWASGRALTRFASLRAKLTVAASAAAVTTVTMWLLWWFSTASVSRGLLEYAGPSWQAWLVAPLLLVLPALATAAARHWRSSHQK</sequence>
<reference evidence="3 4" key="1">
    <citation type="submission" date="2014-07" db="EMBL/GenBank/DDBJ databases">
        <title>Genome Sequencing of Dermacoccus nishinomiyaensis.</title>
        <authorList>
            <person name="Hong K.W."/>
            <person name="Chan K.G."/>
        </authorList>
    </citation>
    <scope>NUCLEOTIDE SEQUENCE [LARGE SCALE GENOMIC DNA]</scope>
    <source>
        <strain evidence="3 4">M25</strain>
    </source>
</reference>
<dbReference type="EMBL" id="CP008889">
    <property type="protein sequence ID" value="AIF41350.1"/>
    <property type="molecule type" value="Genomic_DNA"/>
</dbReference>
<evidence type="ECO:0000313" key="3">
    <source>
        <dbReference type="EMBL" id="AIF41350.1"/>
    </source>
</evidence>
<protein>
    <submittedName>
        <fullName evidence="3">Uncharacterized protein</fullName>
    </submittedName>
</protein>
<dbReference type="Pfam" id="PF19877">
    <property type="entry name" value="DUF6350"/>
    <property type="match status" value="1"/>
</dbReference>
<feature type="transmembrane region" description="Helical" evidence="2">
    <location>
        <begin position="398"/>
        <end position="418"/>
    </location>
</feature>